<evidence type="ECO:0000313" key="2">
    <source>
        <dbReference type="Proteomes" id="UP000789706"/>
    </source>
</evidence>
<protein>
    <submittedName>
        <fullName evidence="1">3440_t:CDS:1</fullName>
    </submittedName>
</protein>
<sequence>MISKRLNIETIGKRLRILFWITKSEEDGNPELPADYALAGNSELRLPSGNRLRLYCHVATGNYVFLVVRLLREIGDIFNVHGCWEWEDGKIIIFELPSDPHNICNAAIVAEVINACQNILRTDARIYNLGSAQEADASFIPKKLHYLGRDENVSFVPLLILNS</sequence>
<reference evidence="1" key="1">
    <citation type="submission" date="2021-06" db="EMBL/GenBank/DDBJ databases">
        <authorList>
            <person name="Kallberg Y."/>
            <person name="Tangrot J."/>
            <person name="Rosling A."/>
        </authorList>
    </citation>
    <scope>NUCLEOTIDE SEQUENCE</scope>
    <source>
        <strain evidence="1">AZ414A</strain>
    </source>
</reference>
<dbReference type="AlphaFoldDB" id="A0A9N8YUS3"/>
<dbReference type="OrthoDB" id="76567at2759"/>
<comment type="caution">
    <text evidence="1">The sequence shown here is derived from an EMBL/GenBank/DDBJ whole genome shotgun (WGS) entry which is preliminary data.</text>
</comment>
<proteinExistence type="predicted"/>
<evidence type="ECO:0000313" key="1">
    <source>
        <dbReference type="EMBL" id="CAG8457102.1"/>
    </source>
</evidence>
<gene>
    <name evidence="1" type="ORF">DEBURN_LOCUS2475</name>
</gene>
<keyword evidence="2" id="KW-1185">Reference proteome</keyword>
<dbReference type="EMBL" id="CAJVPK010000135">
    <property type="protein sequence ID" value="CAG8457102.1"/>
    <property type="molecule type" value="Genomic_DNA"/>
</dbReference>
<name>A0A9N8YUS3_9GLOM</name>
<accession>A0A9N8YUS3</accession>
<organism evidence="1 2">
    <name type="scientific">Diversispora eburnea</name>
    <dbReference type="NCBI Taxonomy" id="1213867"/>
    <lineage>
        <taxon>Eukaryota</taxon>
        <taxon>Fungi</taxon>
        <taxon>Fungi incertae sedis</taxon>
        <taxon>Mucoromycota</taxon>
        <taxon>Glomeromycotina</taxon>
        <taxon>Glomeromycetes</taxon>
        <taxon>Diversisporales</taxon>
        <taxon>Diversisporaceae</taxon>
        <taxon>Diversispora</taxon>
    </lineage>
</organism>
<dbReference type="Proteomes" id="UP000789706">
    <property type="component" value="Unassembled WGS sequence"/>
</dbReference>